<dbReference type="InterPro" id="IPR016024">
    <property type="entry name" value="ARM-type_fold"/>
</dbReference>
<accession>A0AAD3SPJ6</accession>
<evidence type="ECO:0000313" key="3">
    <source>
        <dbReference type="Proteomes" id="UP001279734"/>
    </source>
</evidence>
<protein>
    <submittedName>
        <fullName evidence="2">Uncharacterized protein</fullName>
    </submittedName>
</protein>
<dbReference type="Gene3D" id="1.25.10.10">
    <property type="entry name" value="Leucine-rich Repeat Variant"/>
    <property type="match status" value="4"/>
</dbReference>
<dbReference type="SMART" id="SM00185">
    <property type="entry name" value="ARM"/>
    <property type="match status" value="9"/>
</dbReference>
<organism evidence="2 3">
    <name type="scientific">Nepenthes gracilis</name>
    <name type="common">Slender pitcher plant</name>
    <dbReference type="NCBI Taxonomy" id="150966"/>
    <lineage>
        <taxon>Eukaryota</taxon>
        <taxon>Viridiplantae</taxon>
        <taxon>Streptophyta</taxon>
        <taxon>Embryophyta</taxon>
        <taxon>Tracheophyta</taxon>
        <taxon>Spermatophyta</taxon>
        <taxon>Magnoliopsida</taxon>
        <taxon>eudicotyledons</taxon>
        <taxon>Gunneridae</taxon>
        <taxon>Pentapetalae</taxon>
        <taxon>Caryophyllales</taxon>
        <taxon>Nepenthaceae</taxon>
        <taxon>Nepenthes</taxon>
    </lineage>
</organism>
<sequence length="833" mass="91593">MNASSSTSLEELVSELLASADEVTSLAKDSEIESESLTEFAGSVGKVTHILCHIMEKKEFVVVDSPQIRQTIESLETELQHAVDFIRSSNSRASLKQIEEVNHDFGRLLGRLLLLIGDNVVPLDFKEEIVVLREKMLNGNYFVVCSDSEELAISGDGGGLEEIGEEEEMHLKIDDVALQLKYGSDEKFRYALAELRASIMEKRVDREWISDEGIISILFNRLGSNRCFERLDIIQILRIIVLENEQNKERMADVDYLTTLVKSLARDPIERREAVGLLMDLCDLTAVRRRIGRIRGCILMLVTILKGDDPLAARDAEKLLNALSQNTQNALHMAESGYFQPLVQHLKYGSKMSKILMANALSRMILTDQGRLSLGENGAIEPLIMMSKTGKLEAKLAALNALQNLSISSEIVPLMITSGIISPLIQLLFSVTSSVISLRVPAAALLTRIAQADPTLINKDMASQMLLLISFSSPVIQSHLLQALHSIAAHTSASKLRCEMKQNGAIELLLPFLNNPDTRIRTGALNLLYIILRDLPEELSQLLGEENIRIIVGIVSSSVSHTERDAGISLLSIIPIEDKKATEVLKSANFLPILVSIMSSSSPSSLPAVCWLVECGATILIRFSDPSDKKLQHYAAEIGIISLLLKLLSDGSMMAKCRAATSLAQLSQNSLSLRRSRVSRWSCIPHTMSVCDVHDGYCSIKGSFCLIKAGVIPPLIDILLGKEREADEAILSCLSTLLQDGICENGSNYIAKASGVEAIIKVLESGTVKAKQKALWMMERIFCVEAHRLKYGESAQVVLIGLAQDGDTDTTLKSMVAKILAQLELLQDQSSYF</sequence>
<keyword evidence="1" id="KW-0677">Repeat</keyword>
<proteinExistence type="predicted"/>
<dbReference type="SUPFAM" id="SSF48371">
    <property type="entry name" value="ARM repeat"/>
    <property type="match status" value="2"/>
</dbReference>
<dbReference type="AlphaFoldDB" id="A0AAD3SPJ6"/>
<dbReference type="InterPro" id="IPR000225">
    <property type="entry name" value="Armadillo"/>
</dbReference>
<dbReference type="InterPro" id="IPR052608">
    <property type="entry name" value="U-box_domain_protein"/>
</dbReference>
<name>A0AAD3SPJ6_NEPGR</name>
<dbReference type="PANTHER" id="PTHR45958">
    <property type="entry name" value="RING-TYPE E3 UBIQUITIN TRANSFERASE"/>
    <property type="match status" value="1"/>
</dbReference>
<comment type="caution">
    <text evidence="2">The sequence shown here is derived from an EMBL/GenBank/DDBJ whole genome shotgun (WGS) entry which is preliminary data.</text>
</comment>
<evidence type="ECO:0000256" key="1">
    <source>
        <dbReference type="ARBA" id="ARBA00022737"/>
    </source>
</evidence>
<dbReference type="EMBL" id="BSYO01000015">
    <property type="protein sequence ID" value="GMH15708.1"/>
    <property type="molecule type" value="Genomic_DNA"/>
</dbReference>
<dbReference type="PANTHER" id="PTHR45958:SF12">
    <property type="entry name" value="OS01G0948500 PROTEIN"/>
    <property type="match status" value="1"/>
</dbReference>
<dbReference type="InterPro" id="IPR011989">
    <property type="entry name" value="ARM-like"/>
</dbReference>
<keyword evidence="3" id="KW-1185">Reference proteome</keyword>
<dbReference type="Proteomes" id="UP001279734">
    <property type="component" value="Unassembled WGS sequence"/>
</dbReference>
<reference evidence="2" key="1">
    <citation type="submission" date="2023-05" db="EMBL/GenBank/DDBJ databases">
        <title>Nepenthes gracilis genome sequencing.</title>
        <authorList>
            <person name="Fukushima K."/>
        </authorList>
    </citation>
    <scope>NUCLEOTIDE SEQUENCE</scope>
    <source>
        <strain evidence="2">SING2019-196</strain>
    </source>
</reference>
<gene>
    <name evidence="2" type="ORF">Nepgr_017549</name>
</gene>
<evidence type="ECO:0000313" key="2">
    <source>
        <dbReference type="EMBL" id="GMH15708.1"/>
    </source>
</evidence>